<feature type="compositionally biased region" description="Polar residues" evidence="1">
    <location>
        <begin position="906"/>
        <end position="919"/>
    </location>
</feature>
<evidence type="ECO:0000259" key="2">
    <source>
        <dbReference type="Pfam" id="PF15249"/>
    </source>
</evidence>
<dbReference type="AlphaFoldDB" id="A0AAV2RAL0"/>
<dbReference type="PANTHER" id="PTHR15572:SF0">
    <property type="entry name" value="GLUTAMINE-RICH PROTEIN-RELATED"/>
    <property type="match status" value="1"/>
</dbReference>
<feature type="compositionally biased region" description="Basic and acidic residues" evidence="1">
    <location>
        <begin position="670"/>
        <end position="680"/>
    </location>
</feature>
<feature type="compositionally biased region" description="Low complexity" evidence="1">
    <location>
        <begin position="1156"/>
        <end position="1172"/>
    </location>
</feature>
<feature type="compositionally biased region" description="Polar residues" evidence="1">
    <location>
        <begin position="1260"/>
        <end position="1269"/>
    </location>
</feature>
<feature type="compositionally biased region" description="Acidic residues" evidence="1">
    <location>
        <begin position="769"/>
        <end position="781"/>
    </location>
</feature>
<dbReference type="InterPro" id="IPR015671">
    <property type="entry name" value="GSCR1_dom"/>
</dbReference>
<feature type="domain" description="GLTSCR protein conserved" evidence="2">
    <location>
        <begin position="506"/>
        <end position="606"/>
    </location>
</feature>
<feature type="compositionally biased region" description="Acidic residues" evidence="1">
    <location>
        <begin position="748"/>
        <end position="758"/>
    </location>
</feature>
<dbReference type="Proteomes" id="UP001497623">
    <property type="component" value="Unassembled WGS sequence"/>
</dbReference>
<feature type="compositionally biased region" description="Pro residues" evidence="1">
    <location>
        <begin position="344"/>
        <end position="360"/>
    </location>
</feature>
<feature type="region of interest" description="Disordered" evidence="1">
    <location>
        <begin position="312"/>
        <end position="392"/>
    </location>
</feature>
<protein>
    <recommendedName>
        <fullName evidence="2">GLTSCR protein conserved domain-containing protein</fullName>
    </recommendedName>
</protein>
<evidence type="ECO:0000256" key="1">
    <source>
        <dbReference type="SAM" id="MobiDB-lite"/>
    </source>
</evidence>
<feature type="compositionally biased region" description="Polar residues" evidence="1">
    <location>
        <begin position="852"/>
        <end position="863"/>
    </location>
</feature>
<feature type="compositionally biased region" description="Polar residues" evidence="1">
    <location>
        <begin position="361"/>
        <end position="372"/>
    </location>
</feature>
<accession>A0AAV2RAL0</accession>
<proteinExistence type="predicted"/>
<feature type="compositionally biased region" description="Basic and acidic residues" evidence="1">
    <location>
        <begin position="1041"/>
        <end position="1073"/>
    </location>
</feature>
<feature type="compositionally biased region" description="Low complexity" evidence="1">
    <location>
        <begin position="1023"/>
        <end position="1036"/>
    </location>
</feature>
<dbReference type="EMBL" id="CAXKWB010019127">
    <property type="protein sequence ID" value="CAL4121675.1"/>
    <property type="molecule type" value="Genomic_DNA"/>
</dbReference>
<feature type="compositionally biased region" description="Basic and acidic residues" evidence="1">
    <location>
        <begin position="695"/>
        <end position="706"/>
    </location>
</feature>
<feature type="compositionally biased region" description="Low complexity" evidence="1">
    <location>
        <begin position="1215"/>
        <end position="1226"/>
    </location>
</feature>
<feature type="region of interest" description="Disordered" evidence="1">
    <location>
        <begin position="1121"/>
        <end position="1275"/>
    </location>
</feature>
<sequence length="1275" mass="144182">MKGVYYLNVKFISKYSLVMLYDVEIGQSVYVHTHDVTYVSQENAPNVSNNTLIYGYDHGSTRKIRLQRRKECLLCPKKQVIFNRFMAKKNPKNGQKNFNFKISDRGNFFILPNFLSEFSKLKSEEKKKSSKSQDDREYYMELQRGLVHDNNKPLFKVVKDNVVSTTTSLGNSSGSSVNNNSSSSSNNSNSGSSNIGSIVNSTGSVAVNTSKSLPMQHMHIPTHSSANTQNINSSSGRSVMPGASMPLVSGLPTTTITTTSTTAISTPTILHSSSMPTTLTHQHTPQTLISTTSGVGATSAISSSGFSTKLLTPSQHPSMVSGQSVVPHTSPGSGHQLPLQQHPSMPPPHITPLKLPPPQCSPVSSSTPNLSPSGVGHLRSPTPYSPRQMPTTIPTQQMSTVLPPAATHSAGYASYPSSHSTSSHSSNYNTSSHSSSHSSSSHPSNHSTPMATHSISHSTNPSMSQHGTPFHMQNTQQQESSGIRRYQQAKNSITQDQLFDLQLTTDQTGAVNPEYRTPFKNMTDACKRLIRYHVYSDRGPTPRDLAESEYHFEGQAEAILKKYNSMVYKYQSLLVKDSMRRHASSESVMLYRMFVQEDKINMEREKNEVLQGNVMNLPPPPFHWVGGSPPQTYEPFPWERDWEKQKVYTFSYEDCDIEEEDDKENIKEELEFDATTKKEEQESDIEESPLLVYEGKNEVKEEKEEVASQPNSPLLLDRETPVKPPETAEVATTAPTNEEASWANDSGDVYDFDADEEDKLQILLKDDDGKEGDESDDDNADESNVRNYDKTVTNTVDKPEQLGKENLLSNNISEESDLAYSDDEPNLVISTQSQSDASFEANRSGQEPVLDNLSTSWTTNESLGHNKQERRSPKRPRSPDVSRNFDNSSSQKHKSSKLDTSDSDIEQSYRNFDNLLKTNNSDRTDSLSDKNDRYRKDFKDKKDYRDRKDEKDRKEDKKREKSEKDRKRAEKKEKYRERKSIEKERESEKEHKPHIKLKIVPEERGVVPPLRIKTENKEKPKLGLKLTLKKSTGSGSYYSVGEKKKNEYRVEKNERNREDRNEKDFEFHKGSRNLERKFYESRRDFDGRGLEELSEVEEGEDKGSHNIMDVKVVLQDVMKDKRYKKQVSDKNEHSEKYERSSKKSKRDKNPDKYSHHSSSNANHWSSSNDSNSRYPAASDVTNCDAKTYSESYDPKSWKYCNSSKTEAAASERSKSSSNHRSSSNASDYNPHSDERYTSHNLHGSSRQPQHGGSNHRYHNAYSTTRNSSSRHNDHQ</sequence>
<feature type="compositionally biased region" description="Polar residues" evidence="1">
    <location>
        <begin position="1238"/>
        <end position="1252"/>
    </location>
</feature>
<comment type="caution">
    <text evidence="3">The sequence shown here is derived from an EMBL/GenBank/DDBJ whole genome shotgun (WGS) entry which is preliminary data.</text>
</comment>
<evidence type="ECO:0000313" key="3">
    <source>
        <dbReference type="EMBL" id="CAL4121675.1"/>
    </source>
</evidence>
<feature type="compositionally biased region" description="Polar residues" evidence="1">
    <location>
        <begin position="450"/>
        <end position="481"/>
    </location>
</feature>
<feature type="compositionally biased region" description="Acidic residues" evidence="1">
    <location>
        <begin position="814"/>
        <end position="825"/>
    </location>
</feature>
<reference evidence="3 4" key="1">
    <citation type="submission" date="2024-05" db="EMBL/GenBank/DDBJ databases">
        <authorList>
            <person name="Wallberg A."/>
        </authorList>
    </citation>
    <scope>NUCLEOTIDE SEQUENCE [LARGE SCALE GENOMIC DNA]</scope>
</reference>
<feature type="compositionally biased region" description="Polar residues" evidence="1">
    <location>
        <begin position="828"/>
        <end position="845"/>
    </location>
</feature>
<gene>
    <name evidence="3" type="ORF">MNOR_LOCUS22557</name>
</gene>
<feature type="compositionally biased region" description="Polar residues" evidence="1">
    <location>
        <begin position="312"/>
        <end position="343"/>
    </location>
</feature>
<keyword evidence="4" id="KW-1185">Reference proteome</keyword>
<feature type="compositionally biased region" description="Basic and acidic residues" evidence="1">
    <location>
        <begin position="920"/>
        <end position="991"/>
    </location>
</feature>
<feature type="non-terminal residue" evidence="3">
    <location>
        <position position="1275"/>
    </location>
</feature>
<feature type="region of interest" description="Disordered" evidence="1">
    <location>
        <begin position="407"/>
        <end position="486"/>
    </location>
</feature>
<dbReference type="PANTHER" id="PTHR15572">
    <property type="entry name" value="GLIOMA TUMOR SUPPRESSOR CANDIDATE REGION GENE 1"/>
    <property type="match status" value="1"/>
</dbReference>
<feature type="compositionally biased region" description="Basic and acidic residues" evidence="1">
    <location>
        <begin position="1126"/>
        <end position="1154"/>
    </location>
</feature>
<dbReference type="GO" id="GO:0016514">
    <property type="term" value="C:SWI/SNF complex"/>
    <property type="evidence" value="ECO:0007669"/>
    <property type="project" value="TreeGrafter"/>
</dbReference>
<name>A0AAV2RAL0_MEGNR</name>
<feature type="compositionally biased region" description="Low complexity" evidence="1">
    <location>
        <begin position="414"/>
        <end position="449"/>
    </location>
</feature>
<evidence type="ECO:0000313" key="4">
    <source>
        <dbReference type="Proteomes" id="UP001497623"/>
    </source>
</evidence>
<dbReference type="InterPro" id="IPR052438">
    <property type="entry name" value="Chromatin_remod/trans_coact"/>
</dbReference>
<dbReference type="Pfam" id="PF15249">
    <property type="entry name" value="GLTSCR1"/>
    <property type="match status" value="1"/>
</dbReference>
<dbReference type="GO" id="GO:0045893">
    <property type="term" value="P:positive regulation of DNA-templated transcription"/>
    <property type="evidence" value="ECO:0007669"/>
    <property type="project" value="TreeGrafter"/>
</dbReference>
<organism evidence="3 4">
    <name type="scientific">Meganyctiphanes norvegica</name>
    <name type="common">Northern krill</name>
    <name type="synonym">Thysanopoda norvegica</name>
    <dbReference type="NCBI Taxonomy" id="48144"/>
    <lineage>
        <taxon>Eukaryota</taxon>
        <taxon>Metazoa</taxon>
        <taxon>Ecdysozoa</taxon>
        <taxon>Arthropoda</taxon>
        <taxon>Crustacea</taxon>
        <taxon>Multicrustacea</taxon>
        <taxon>Malacostraca</taxon>
        <taxon>Eumalacostraca</taxon>
        <taxon>Eucarida</taxon>
        <taxon>Euphausiacea</taxon>
        <taxon>Euphausiidae</taxon>
        <taxon>Meganyctiphanes</taxon>
    </lineage>
</organism>
<feature type="region of interest" description="Disordered" evidence="1">
    <location>
        <begin position="167"/>
        <end position="196"/>
    </location>
</feature>
<feature type="compositionally biased region" description="Basic and acidic residues" evidence="1">
    <location>
        <begin position="1012"/>
        <end position="1021"/>
    </location>
</feature>
<feature type="region of interest" description="Disordered" evidence="1">
    <location>
        <begin position="1089"/>
        <end position="1109"/>
    </location>
</feature>
<feature type="region of interest" description="Disordered" evidence="1">
    <location>
        <begin position="670"/>
        <end position="1073"/>
    </location>
</feature>
<feature type="compositionally biased region" description="Low complexity" evidence="1">
    <location>
        <begin position="725"/>
        <end position="740"/>
    </location>
</feature>